<name>A0A0D0E6L3_9AGAM</name>
<dbReference type="EMBL" id="KN824828">
    <property type="protein sequence ID" value="KIL00687.1"/>
    <property type="molecule type" value="Genomic_DNA"/>
</dbReference>
<dbReference type="InParanoid" id="A0A0D0E6L3"/>
<dbReference type="HOGENOM" id="CLU_167272_0_0_1"/>
<feature type="non-terminal residue" evidence="1">
    <location>
        <position position="1"/>
    </location>
</feature>
<organism evidence="1 2">
    <name type="scientific">Paxillus rubicundulus Ve08.2h10</name>
    <dbReference type="NCBI Taxonomy" id="930991"/>
    <lineage>
        <taxon>Eukaryota</taxon>
        <taxon>Fungi</taxon>
        <taxon>Dikarya</taxon>
        <taxon>Basidiomycota</taxon>
        <taxon>Agaricomycotina</taxon>
        <taxon>Agaricomycetes</taxon>
        <taxon>Agaricomycetidae</taxon>
        <taxon>Boletales</taxon>
        <taxon>Paxilineae</taxon>
        <taxon>Paxillaceae</taxon>
        <taxon>Paxillus</taxon>
    </lineage>
</organism>
<sequence length="95" mass="11133">IVIPAMDHIDKHLTTYVCDKSYLQSICSAVSLAKATLNHYYLLTDSSEVYHIALVLHPFHKLAYFKTVHWEDKWIETAEALVYDRYTHSYADSRR</sequence>
<proteinExistence type="predicted"/>
<protein>
    <submittedName>
        <fullName evidence="1">Unplaced genomic scaffold scaffold_6, whole genome shotgun sequence</fullName>
    </submittedName>
</protein>
<dbReference type="Proteomes" id="UP000054538">
    <property type="component" value="Unassembled WGS sequence"/>
</dbReference>
<reference evidence="2" key="2">
    <citation type="submission" date="2015-01" db="EMBL/GenBank/DDBJ databases">
        <title>Evolutionary Origins and Diversification of the Mycorrhizal Mutualists.</title>
        <authorList>
            <consortium name="DOE Joint Genome Institute"/>
            <consortium name="Mycorrhizal Genomics Consortium"/>
            <person name="Kohler A."/>
            <person name="Kuo A."/>
            <person name="Nagy L.G."/>
            <person name="Floudas D."/>
            <person name="Copeland A."/>
            <person name="Barry K.W."/>
            <person name="Cichocki N."/>
            <person name="Veneault-Fourrey C."/>
            <person name="LaButti K."/>
            <person name="Lindquist E.A."/>
            <person name="Lipzen A."/>
            <person name="Lundell T."/>
            <person name="Morin E."/>
            <person name="Murat C."/>
            <person name="Riley R."/>
            <person name="Ohm R."/>
            <person name="Sun H."/>
            <person name="Tunlid A."/>
            <person name="Henrissat B."/>
            <person name="Grigoriev I.V."/>
            <person name="Hibbett D.S."/>
            <person name="Martin F."/>
        </authorList>
    </citation>
    <scope>NUCLEOTIDE SEQUENCE [LARGE SCALE GENOMIC DNA]</scope>
    <source>
        <strain evidence="2">Ve08.2h10</strain>
    </source>
</reference>
<dbReference type="OrthoDB" id="3359487at2759"/>
<keyword evidence="2" id="KW-1185">Reference proteome</keyword>
<evidence type="ECO:0000313" key="2">
    <source>
        <dbReference type="Proteomes" id="UP000054538"/>
    </source>
</evidence>
<gene>
    <name evidence="1" type="ORF">PAXRUDRAFT_129217</name>
</gene>
<accession>A0A0D0E6L3</accession>
<dbReference type="AlphaFoldDB" id="A0A0D0E6L3"/>
<reference evidence="1 2" key="1">
    <citation type="submission" date="2014-04" db="EMBL/GenBank/DDBJ databases">
        <authorList>
            <consortium name="DOE Joint Genome Institute"/>
            <person name="Kuo A."/>
            <person name="Kohler A."/>
            <person name="Jargeat P."/>
            <person name="Nagy L.G."/>
            <person name="Floudas D."/>
            <person name="Copeland A."/>
            <person name="Barry K.W."/>
            <person name="Cichocki N."/>
            <person name="Veneault-Fourrey C."/>
            <person name="LaButti K."/>
            <person name="Lindquist E.A."/>
            <person name="Lipzen A."/>
            <person name="Lundell T."/>
            <person name="Morin E."/>
            <person name="Murat C."/>
            <person name="Sun H."/>
            <person name="Tunlid A."/>
            <person name="Henrissat B."/>
            <person name="Grigoriev I.V."/>
            <person name="Hibbett D.S."/>
            <person name="Martin F."/>
            <person name="Nordberg H.P."/>
            <person name="Cantor M.N."/>
            <person name="Hua S.X."/>
        </authorList>
    </citation>
    <scope>NUCLEOTIDE SEQUENCE [LARGE SCALE GENOMIC DNA]</scope>
    <source>
        <strain evidence="1 2">Ve08.2h10</strain>
    </source>
</reference>
<evidence type="ECO:0000313" key="1">
    <source>
        <dbReference type="EMBL" id="KIL00687.1"/>
    </source>
</evidence>